<comment type="catalytic activity">
    <reaction evidence="16 17">
        <text>di-trans,octa-cis-undecaprenyl diphosphate + H2O = di-trans,octa-cis-undecaprenyl phosphate + phosphate + H(+)</text>
        <dbReference type="Rhea" id="RHEA:28094"/>
        <dbReference type="ChEBI" id="CHEBI:15377"/>
        <dbReference type="ChEBI" id="CHEBI:15378"/>
        <dbReference type="ChEBI" id="CHEBI:43474"/>
        <dbReference type="ChEBI" id="CHEBI:58405"/>
        <dbReference type="ChEBI" id="CHEBI:60392"/>
        <dbReference type="EC" id="3.6.1.27"/>
    </reaction>
</comment>
<accession>A0A0J1FSC4</accession>
<dbReference type="PATRIC" id="fig|476652.3.peg.1830"/>
<keyword evidence="7 17" id="KW-0378">Hydrolase</keyword>
<evidence type="ECO:0000256" key="10">
    <source>
        <dbReference type="ARBA" id="ARBA00022989"/>
    </source>
</evidence>
<keyword evidence="19" id="KW-1185">Reference proteome</keyword>
<evidence type="ECO:0000256" key="9">
    <source>
        <dbReference type="ARBA" id="ARBA00022984"/>
    </source>
</evidence>
<dbReference type="STRING" id="476652.DEAC_c17730"/>
<evidence type="ECO:0000256" key="4">
    <source>
        <dbReference type="ARBA" id="ARBA00021581"/>
    </source>
</evidence>
<evidence type="ECO:0000256" key="16">
    <source>
        <dbReference type="ARBA" id="ARBA00047594"/>
    </source>
</evidence>
<dbReference type="GO" id="GO:0009252">
    <property type="term" value="P:peptidoglycan biosynthetic process"/>
    <property type="evidence" value="ECO:0007669"/>
    <property type="project" value="UniProtKB-KW"/>
</dbReference>
<evidence type="ECO:0000313" key="18">
    <source>
        <dbReference type="EMBL" id="KLU66374.1"/>
    </source>
</evidence>
<sequence length="273" mass="30265">MTLLQTIIIAIVQGITELFPISSVAHNVFTPYVFHWNLNPEFLKMNFLPFVVMLHLGTALALLIFFWDEWMGIIRSIINSSKEVSLRLLLLLLVGTIPAALIGFVFEKHITNMFSNVTAAAIFLIINGLLLFFGEKMKKRGTKSINDLSYGQAAVVGLFQALALVPGFSRSGASMTAGFWMGLKHEESARFSMLLATPIIAGAGILEVPKLIKHSSHGLFVNSLIGGLFAGLFAYIAVTVLMHWFKRKEINAMKPFAYYCWIVGALILLSHFI</sequence>
<keyword evidence="12 17" id="KW-0046">Antibiotic resistance</keyword>
<dbReference type="HAMAP" id="MF_01006">
    <property type="entry name" value="Undec_diphosphatase"/>
    <property type="match status" value="1"/>
</dbReference>
<dbReference type="PANTHER" id="PTHR30622">
    <property type="entry name" value="UNDECAPRENYL-DIPHOSPHATASE"/>
    <property type="match status" value="1"/>
</dbReference>
<dbReference type="EC" id="3.6.1.27" evidence="3 17"/>
<feature type="transmembrane region" description="Helical" evidence="17">
    <location>
        <begin position="220"/>
        <end position="244"/>
    </location>
</feature>
<dbReference type="Pfam" id="PF02673">
    <property type="entry name" value="BacA"/>
    <property type="match status" value="1"/>
</dbReference>
<feature type="transmembrane region" description="Helical" evidence="17">
    <location>
        <begin position="188"/>
        <end position="208"/>
    </location>
</feature>
<dbReference type="PANTHER" id="PTHR30622:SF4">
    <property type="entry name" value="UNDECAPRENYL-DIPHOSPHATASE"/>
    <property type="match status" value="1"/>
</dbReference>
<evidence type="ECO:0000256" key="13">
    <source>
        <dbReference type="ARBA" id="ARBA00023316"/>
    </source>
</evidence>
<evidence type="ECO:0000256" key="8">
    <source>
        <dbReference type="ARBA" id="ARBA00022960"/>
    </source>
</evidence>
<dbReference type="GO" id="GO:0046677">
    <property type="term" value="P:response to antibiotic"/>
    <property type="evidence" value="ECO:0007669"/>
    <property type="project" value="UniProtKB-UniRule"/>
</dbReference>
<comment type="miscellaneous">
    <text evidence="17">Bacitracin is thought to be involved in the inhibition of peptidoglycan synthesis by sequestering undecaprenyl diphosphate, thereby reducing the pool of lipid carrier available.</text>
</comment>
<evidence type="ECO:0000256" key="7">
    <source>
        <dbReference type="ARBA" id="ARBA00022801"/>
    </source>
</evidence>
<dbReference type="GO" id="GO:0005886">
    <property type="term" value="C:plasma membrane"/>
    <property type="evidence" value="ECO:0007669"/>
    <property type="project" value="UniProtKB-SubCell"/>
</dbReference>
<dbReference type="GO" id="GO:0071555">
    <property type="term" value="P:cell wall organization"/>
    <property type="evidence" value="ECO:0007669"/>
    <property type="project" value="UniProtKB-KW"/>
</dbReference>
<evidence type="ECO:0000256" key="3">
    <source>
        <dbReference type="ARBA" id="ARBA00012374"/>
    </source>
</evidence>
<gene>
    <name evidence="18" type="primary">uppP_1</name>
    <name evidence="17" type="synonym">uppP</name>
    <name evidence="18" type="ORF">DEAC_c17730</name>
</gene>
<evidence type="ECO:0000256" key="1">
    <source>
        <dbReference type="ARBA" id="ARBA00004651"/>
    </source>
</evidence>
<keyword evidence="6 17" id="KW-0812">Transmembrane</keyword>
<dbReference type="AlphaFoldDB" id="A0A0J1FSC4"/>
<feature type="transmembrane region" description="Helical" evidence="17">
    <location>
        <begin position="112"/>
        <end position="133"/>
    </location>
</feature>
<name>A0A0J1FSC4_9FIRM</name>
<reference evidence="18 19" key="1">
    <citation type="submission" date="2015-06" db="EMBL/GenBank/DDBJ databases">
        <title>Draft genome of the moderately acidophilic sulfate reducer Candidatus Desulfosporosinus acididurans strain M1.</title>
        <authorList>
            <person name="Poehlein A."/>
            <person name="Petzsch P."/>
            <person name="Johnson B.D."/>
            <person name="Schloemann M."/>
            <person name="Daniel R."/>
            <person name="Muehling M."/>
        </authorList>
    </citation>
    <scope>NUCLEOTIDE SEQUENCE [LARGE SCALE GENOMIC DNA]</scope>
    <source>
        <strain evidence="18 19">M1</strain>
    </source>
</reference>
<evidence type="ECO:0000256" key="12">
    <source>
        <dbReference type="ARBA" id="ARBA00023251"/>
    </source>
</evidence>
<dbReference type="InterPro" id="IPR003824">
    <property type="entry name" value="UppP"/>
</dbReference>
<evidence type="ECO:0000256" key="15">
    <source>
        <dbReference type="ARBA" id="ARBA00032932"/>
    </source>
</evidence>
<keyword evidence="5 17" id="KW-1003">Cell membrane</keyword>
<keyword evidence="8 17" id="KW-0133">Cell shape</keyword>
<comment type="similarity">
    <text evidence="2 17">Belongs to the UppP family.</text>
</comment>
<dbReference type="GO" id="GO:0008360">
    <property type="term" value="P:regulation of cell shape"/>
    <property type="evidence" value="ECO:0007669"/>
    <property type="project" value="UniProtKB-KW"/>
</dbReference>
<keyword evidence="13 17" id="KW-0961">Cell wall biogenesis/degradation</keyword>
<keyword evidence="9 17" id="KW-0573">Peptidoglycan synthesis</keyword>
<proteinExistence type="inferred from homology"/>
<feature type="transmembrane region" description="Helical" evidence="17">
    <location>
        <begin position="145"/>
        <end position="168"/>
    </location>
</feature>
<dbReference type="EMBL" id="LDZY01000005">
    <property type="protein sequence ID" value="KLU66374.1"/>
    <property type="molecule type" value="Genomic_DNA"/>
</dbReference>
<evidence type="ECO:0000256" key="11">
    <source>
        <dbReference type="ARBA" id="ARBA00023136"/>
    </source>
</evidence>
<comment type="function">
    <text evidence="17">Catalyzes the dephosphorylation of undecaprenyl diphosphate (UPP). Confers resistance to bacitracin.</text>
</comment>
<evidence type="ECO:0000256" key="6">
    <source>
        <dbReference type="ARBA" id="ARBA00022692"/>
    </source>
</evidence>
<comment type="subcellular location">
    <subcellularLocation>
        <location evidence="1 17">Cell membrane</location>
        <topology evidence="1 17">Multi-pass membrane protein</topology>
    </subcellularLocation>
</comment>
<dbReference type="RefSeq" id="WP_047809640.1">
    <property type="nucleotide sequence ID" value="NZ_LDZY01000005.1"/>
</dbReference>
<organism evidence="18 19">
    <name type="scientific">Desulfosporosinus acididurans</name>
    <dbReference type="NCBI Taxonomy" id="476652"/>
    <lineage>
        <taxon>Bacteria</taxon>
        <taxon>Bacillati</taxon>
        <taxon>Bacillota</taxon>
        <taxon>Clostridia</taxon>
        <taxon>Eubacteriales</taxon>
        <taxon>Desulfitobacteriaceae</taxon>
        <taxon>Desulfosporosinus</taxon>
    </lineage>
</organism>
<protein>
    <recommendedName>
        <fullName evidence="4 17">Undecaprenyl-diphosphatase</fullName>
        <ecNumber evidence="3 17">3.6.1.27</ecNumber>
    </recommendedName>
    <alternativeName>
        <fullName evidence="15 17">Bacitracin resistance protein</fullName>
    </alternativeName>
    <alternativeName>
        <fullName evidence="14 17">Undecaprenyl pyrophosphate phosphatase</fullName>
    </alternativeName>
</protein>
<dbReference type="Proteomes" id="UP000036356">
    <property type="component" value="Unassembled WGS sequence"/>
</dbReference>
<comment type="caution">
    <text evidence="18">The sequence shown here is derived from an EMBL/GenBank/DDBJ whole genome shotgun (WGS) entry which is preliminary data.</text>
</comment>
<evidence type="ECO:0000256" key="2">
    <source>
        <dbReference type="ARBA" id="ARBA00010621"/>
    </source>
</evidence>
<evidence type="ECO:0000256" key="5">
    <source>
        <dbReference type="ARBA" id="ARBA00022475"/>
    </source>
</evidence>
<feature type="transmembrane region" description="Helical" evidence="17">
    <location>
        <begin position="88"/>
        <end position="106"/>
    </location>
</feature>
<evidence type="ECO:0000313" key="19">
    <source>
        <dbReference type="Proteomes" id="UP000036356"/>
    </source>
</evidence>
<feature type="transmembrane region" description="Helical" evidence="17">
    <location>
        <begin position="47"/>
        <end position="67"/>
    </location>
</feature>
<evidence type="ECO:0000256" key="14">
    <source>
        <dbReference type="ARBA" id="ARBA00032707"/>
    </source>
</evidence>
<evidence type="ECO:0000256" key="17">
    <source>
        <dbReference type="HAMAP-Rule" id="MF_01006"/>
    </source>
</evidence>
<keyword evidence="11 17" id="KW-0472">Membrane</keyword>
<feature type="transmembrane region" description="Helical" evidence="17">
    <location>
        <begin position="256"/>
        <end position="272"/>
    </location>
</feature>
<keyword evidence="10 17" id="KW-1133">Transmembrane helix</keyword>
<dbReference type="GO" id="GO:0050380">
    <property type="term" value="F:undecaprenyl-diphosphatase activity"/>
    <property type="evidence" value="ECO:0007669"/>
    <property type="project" value="UniProtKB-UniRule"/>
</dbReference>